<dbReference type="Gene3D" id="2.60.40.3350">
    <property type="match status" value="1"/>
</dbReference>
<dbReference type="InterPro" id="IPR018913">
    <property type="entry name" value="BppU_N"/>
</dbReference>
<evidence type="ECO:0000259" key="2">
    <source>
        <dbReference type="Pfam" id="PF13472"/>
    </source>
</evidence>
<dbReference type="EMBL" id="ABDW01000018">
    <property type="protein sequence ID" value="EDT14699.1"/>
    <property type="molecule type" value="Genomic_DNA"/>
</dbReference>
<dbReference type="Pfam" id="PF10651">
    <property type="entry name" value="BppU_N"/>
    <property type="match status" value="1"/>
</dbReference>
<name>B1BUA3_CLOPF</name>
<reference evidence="3 4" key="1">
    <citation type="submission" date="2007-07" db="EMBL/GenBank/DDBJ databases">
        <title>Annotation of Clostridium perfringens E str. JGS1987.</title>
        <authorList>
            <person name="Paulsen I."/>
            <person name="Sebastian Y."/>
        </authorList>
    </citation>
    <scope>NUCLEOTIDE SEQUENCE [LARGE SCALE GENOMIC DNA]</scope>
    <source>
        <strain evidence="4">E str. JGS1987</strain>
    </source>
</reference>
<proteinExistence type="predicted"/>
<dbReference type="SUPFAM" id="SSF52266">
    <property type="entry name" value="SGNH hydrolase"/>
    <property type="match status" value="1"/>
</dbReference>
<comment type="caution">
    <text evidence="3">The sequence shown here is derived from an EMBL/GenBank/DDBJ whole genome shotgun (WGS) entry which is preliminary data.</text>
</comment>
<feature type="domain" description="BppU N-terminal" evidence="1">
    <location>
        <begin position="5"/>
        <end position="137"/>
    </location>
</feature>
<evidence type="ECO:0008006" key="5">
    <source>
        <dbReference type="Google" id="ProtNLM"/>
    </source>
</evidence>
<feature type="domain" description="SGNH hydrolase-type esterase" evidence="2">
    <location>
        <begin position="686"/>
        <end position="810"/>
    </location>
</feature>
<evidence type="ECO:0000313" key="4">
    <source>
        <dbReference type="Proteomes" id="UP000005337"/>
    </source>
</evidence>
<sequence>MTLDNKIINFDINRNNLFNLTAKQFDTTGARSFTFRLLKNSVPFSLEGLSVKVGGKKPDYKDILNDCKIIDPKKGIVEVELTTQMQVVAGTLKLELIILKGETRLSTIPFDIQVIKSAINFKEVESSSEFEALQEALWKTDNVYTKQEVDSKTWDMSNMGQDVKEAMTGGSVAVVGVDAVKENNISNLQVTPVKLSTSVLQRDLDYDTYKLVSNNTSLYILPNPLLFGLANITTKCNNNGTIKVCLLNKNSDTSFIVKNVKDFNVFKGVNSINCAFECTGDGTEYIGIMSNSLLLYKPYGGNGFYEIKNYTGELGYFETANNTSLEYDLAINVIYENYNIYKSLYNRDNSIKDYFNSLINGELSCHSNISFDDYLKKSSETSLYIPNESLLEGYISICSKCFAGNISIYILEKATDTTFTIKHKESFVIQNDGMNEFNIDYRTSGNGKEYIGIISTGGIAYKTNGGTIGFYERSNFKNDCEIASTISVDKSYVSNESPCYTFLFAYYLKYRTKSLKDIDSTIFKLSKKTYDIEDKIKSIETPSIKLTDFLTPRYSEIKESYGFVGRWFEKEIEGVKHMVTINEGSEFYFKVKNTTTVSLIFKVITSKEIPYFAYSIDGGEFIRQKITEPLLQEITTDEHIIRVIIDGLTETENKWYEEMGVAFEKAIVDESGLIIGIYPRNKKIMFYGDSITEGVRVLGMEANANGNSSIGAFPFVTCKNVNSISYRVGFGGSGVTQGGNGGVPKCLSVIDNMTYMKKAPYFEPDLIVINHGTNDSGANSTIFKTEYNKVLDRLKIKYSGVPIFAVIPFNQRHAQDIRDCVTDRKYCYLIETSGWKITYTDSIHPNIKGGKIAGEKLANEIIKILGKNFFY</sequence>
<dbReference type="Pfam" id="PF13472">
    <property type="entry name" value="Lipase_GDSL_2"/>
    <property type="match status" value="1"/>
</dbReference>
<dbReference type="InterPro" id="IPR036514">
    <property type="entry name" value="SGNH_hydro_sf"/>
</dbReference>
<dbReference type="RefSeq" id="WP_003464082.1">
    <property type="nucleotide sequence ID" value="NZ_ABDW01000018.1"/>
</dbReference>
<protein>
    <recommendedName>
        <fullName evidence="5">SGNH hydrolase-type esterase domain-containing protein</fullName>
    </recommendedName>
</protein>
<gene>
    <name evidence="3" type="ORF">AC3_1427</name>
</gene>
<dbReference type="AlphaFoldDB" id="B1BUA3"/>
<dbReference type="Gene3D" id="3.40.50.1110">
    <property type="entry name" value="SGNH hydrolase"/>
    <property type="match status" value="1"/>
</dbReference>
<dbReference type="InterPro" id="IPR013830">
    <property type="entry name" value="SGNH_hydro"/>
</dbReference>
<dbReference type="Proteomes" id="UP000005337">
    <property type="component" value="Unassembled WGS sequence"/>
</dbReference>
<accession>B1BUA3</accession>
<evidence type="ECO:0000313" key="3">
    <source>
        <dbReference type="EMBL" id="EDT14699.1"/>
    </source>
</evidence>
<evidence type="ECO:0000259" key="1">
    <source>
        <dbReference type="Pfam" id="PF10651"/>
    </source>
</evidence>
<organism evidence="3 4">
    <name type="scientific">Clostridium perfringens E str. JGS1987</name>
    <dbReference type="NCBI Taxonomy" id="451755"/>
    <lineage>
        <taxon>Bacteria</taxon>
        <taxon>Bacillati</taxon>
        <taxon>Bacillota</taxon>
        <taxon>Clostridia</taxon>
        <taxon>Eubacteriales</taxon>
        <taxon>Clostridiaceae</taxon>
        <taxon>Clostridium</taxon>
    </lineage>
</organism>